<accession>A0A0M2RCZ2</accession>
<gene>
    <name evidence="1" type="ORF">WH95_05480</name>
</gene>
<dbReference type="Proteomes" id="UP000034491">
    <property type="component" value="Unassembled WGS sequence"/>
</dbReference>
<dbReference type="AlphaFoldDB" id="A0A0M2RCZ2"/>
<sequence length="63" mass="7748">MIKWLFIIELSNKAKHCRKFAENIYIKRLGLFCIGKYSPPVMHYNDGRIFRKDDKRLRKKKYK</sequence>
<name>A0A0M2RCZ2_9PROT</name>
<proteinExistence type="predicted"/>
<evidence type="ECO:0000313" key="1">
    <source>
        <dbReference type="EMBL" id="KKJ77875.1"/>
    </source>
</evidence>
<protein>
    <submittedName>
        <fullName evidence="1">Uncharacterized protein</fullName>
    </submittedName>
</protein>
<keyword evidence="2" id="KW-1185">Reference proteome</keyword>
<organism evidence="1 2">
    <name type="scientific">Kiloniella litopenaei</name>
    <dbReference type="NCBI Taxonomy" id="1549748"/>
    <lineage>
        <taxon>Bacteria</taxon>
        <taxon>Pseudomonadati</taxon>
        <taxon>Pseudomonadota</taxon>
        <taxon>Alphaproteobacteria</taxon>
        <taxon>Rhodospirillales</taxon>
        <taxon>Kiloniellaceae</taxon>
        <taxon>Kiloniella</taxon>
    </lineage>
</organism>
<comment type="caution">
    <text evidence="1">The sequence shown here is derived from an EMBL/GenBank/DDBJ whole genome shotgun (WGS) entry which is preliminary data.</text>
</comment>
<evidence type="ECO:0000313" key="2">
    <source>
        <dbReference type="Proteomes" id="UP000034491"/>
    </source>
</evidence>
<dbReference type="EMBL" id="LANI01000003">
    <property type="protein sequence ID" value="KKJ77875.1"/>
    <property type="molecule type" value="Genomic_DNA"/>
</dbReference>
<reference evidence="1 2" key="1">
    <citation type="submission" date="2015-03" db="EMBL/GenBank/DDBJ databases">
        <title>Genome sequence of Kiloniella sp. P1-1, isolated from the gut microflora of Pacific white shrimp, Penaeus vannamei.</title>
        <authorList>
            <person name="Shao Z."/>
            <person name="Wang L."/>
            <person name="Li X."/>
        </authorList>
    </citation>
    <scope>NUCLEOTIDE SEQUENCE [LARGE SCALE GENOMIC DNA]</scope>
    <source>
        <strain evidence="1 2">P1-1</strain>
    </source>
</reference>